<dbReference type="Gene3D" id="1.10.287.380">
    <property type="entry name" value="Valyl-tRNA synthetase, C-terminal domain"/>
    <property type="match status" value="1"/>
</dbReference>
<dbReference type="InterPro" id="IPR009080">
    <property type="entry name" value="tRNAsynth_Ia_anticodon-bd"/>
</dbReference>
<dbReference type="InterPro" id="IPR014729">
    <property type="entry name" value="Rossmann-like_a/b/a_fold"/>
</dbReference>
<evidence type="ECO:0000256" key="3">
    <source>
        <dbReference type="ARBA" id="ARBA00022490"/>
    </source>
</evidence>
<sequence length="1079" mass="123103">MKKELAKVYEFSAVEREIYDRWLAAKAFAATPDERENRYVIMMPLPNVTGALHMGHAIDNMMQDLLIRWHRMMGDNTLWMPGTDHAGIATQAVIEKRLFELEGKTRHDIGREALVARIWEWKNQYEERIVKQLQSIGCSCDWDRRRFTLDDVCSAAVREAFFRMFSDGLIYRGNRLVNWDCHLQTAVSDDEIIHEAVQGHFWHIRYPVINPKPGEPEYVVVATTRPETMLGDTAVACHPDPAGALARRIQELEDRLTRVSKKEREELQSELEQLEARKNTHLPLLEKFVQMAKDSRKILLPLQEREIPLILDEWAKPELGSGCVKITPAHDPNDYEVWQRHQSEIGIINILNPDGSLNTNAGDYSGMGRFEAREIVLEDLETKGLIELIEKHEMEVGHSDRSRTPIEPYLSKQWFVKMGDVAGGVVCGRGTPNEFRAVGLAQAAIDAVQGDWRSPTGRKLEFHPDPVRYGNMYCNWLAEKRDWCISRQLWWGHRIPIWSATLEQLQLTQILDALKDAKKDELAMFLADAEDNKIAPEDISRHSHVEILLCPRNPDVEERYRPLFAQFGLEQDPDVLDTWFSSALWPHSTLGWPDPEHAPVNPGQTPTASADGRPDTLSYYYPGSCLVTARDIITLWVARMVITGLYNLGDLPFTDSFIHANILDGKGERMSKSRGNGIDPVDIIERYGTDAMRYVLCDMQTGMQDIRLPVQAISPFTNEIVDLATAKHGRTVFTYICPTSGKEFDVLGTIPDLPAATVISDRFEIGRNFCNKLWNASRLVLMNLEEQDFRPLAAEELFAEDTWILSRLAHVIQDVTEHLKAYNPSAAIGRARDFFWSEFCDWYLELIKPRLRNVEQAFVARQVVAAVLDQILRLLHPFIPFITETIWQHLHDYMPVCGIQQAFPTSELLILAAWPQPDSAYQDEALEAKFDLMQNVVRGIRDVRSKYTIAPGKQIEAHVKADEQAAAILNAMRAHIINLCRLDTLEIGQQVERPKFSAAQVVGDMEIYVVGVLDPEKERERLTAQKAKLQKLLEPLAKKLVNEKFLNRAPADVVAAEKQKLQDLQTQIALLEDNLKMLE</sequence>
<accession>A0A0S6WAS6</accession>
<comment type="subunit">
    <text evidence="2 12">Monomer.</text>
</comment>
<comment type="domain">
    <text evidence="12">ValRS has two distinct active sites: one for aminoacylation and one for editing. The misactivated threonine is translocated from the active site to the editing site.</text>
</comment>
<evidence type="ECO:0000256" key="5">
    <source>
        <dbReference type="ARBA" id="ARBA00022741"/>
    </source>
</evidence>
<dbReference type="SUPFAM" id="SSF50677">
    <property type="entry name" value="ValRS/IleRS/LeuRS editing domain"/>
    <property type="match status" value="1"/>
</dbReference>
<dbReference type="GO" id="GO:0005829">
    <property type="term" value="C:cytosol"/>
    <property type="evidence" value="ECO:0007669"/>
    <property type="project" value="TreeGrafter"/>
</dbReference>
<keyword evidence="3 12" id="KW-0963">Cytoplasm</keyword>
<dbReference type="HOGENOM" id="CLU_001493_0_2_0"/>
<feature type="short sequence motif" description="'HIGH' region" evidence="12">
    <location>
        <begin position="46"/>
        <end position="56"/>
    </location>
</feature>
<evidence type="ECO:0000256" key="8">
    <source>
        <dbReference type="ARBA" id="ARBA00023054"/>
    </source>
</evidence>
<dbReference type="EC" id="6.1.1.9" evidence="12"/>
<dbReference type="AlphaFoldDB" id="A0A0S6WAS6"/>
<dbReference type="FunFam" id="1.10.287.380:FF:000001">
    <property type="entry name" value="Valine--tRNA ligase"/>
    <property type="match status" value="1"/>
</dbReference>
<evidence type="ECO:0000256" key="10">
    <source>
        <dbReference type="ARBA" id="ARBA00047552"/>
    </source>
</evidence>
<evidence type="ECO:0000259" key="14">
    <source>
        <dbReference type="Pfam" id="PF08264"/>
    </source>
</evidence>
<gene>
    <name evidence="12" type="primary">valS</name>
    <name evidence="16" type="ORF">U27_01596</name>
</gene>
<dbReference type="GO" id="GO:0004832">
    <property type="term" value="F:valine-tRNA ligase activity"/>
    <property type="evidence" value="ECO:0007669"/>
    <property type="project" value="UniProtKB-UniRule"/>
</dbReference>
<dbReference type="EMBL" id="DF820463">
    <property type="protein sequence ID" value="GAK54766.1"/>
    <property type="molecule type" value="Genomic_DNA"/>
</dbReference>
<dbReference type="Gene3D" id="3.40.50.620">
    <property type="entry name" value="HUPs"/>
    <property type="match status" value="2"/>
</dbReference>
<organism evidence="16">
    <name type="scientific">Vecturithrix granuli</name>
    <dbReference type="NCBI Taxonomy" id="1499967"/>
    <lineage>
        <taxon>Bacteria</taxon>
        <taxon>Candidatus Moduliflexota</taxon>
        <taxon>Candidatus Vecturitrichia</taxon>
        <taxon>Candidatus Vecturitrichales</taxon>
        <taxon>Candidatus Vecturitrichaceae</taxon>
        <taxon>Candidatus Vecturithrix</taxon>
    </lineage>
</organism>
<keyword evidence="5 12" id="KW-0547">Nucleotide-binding</keyword>
<dbReference type="PANTHER" id="PTHR11946:SF93">
    <property type="entry name" value="VALINE--TRNA LIGASE, CHLOROPLASTIC_MITOCHONDRIAL 2"/>
    <property type="match status" value="1"/>
</dbReference>
<dbReference type="Pfam" id="PF08264">
    <property type="entry name" value="Anticodon_1"/>
    <property type="match status" value="1"/>
</dbReference>
<evidence type="ECO:0000256" key="11">
    <source>
        <dbReference type="ARBA" id="ARBA00060830"/>
    </source>
</evidence>
<dbReference type="GO" id="GO:0005524">
    <property type="term" value="F:ATP binding"/>
    <property type="evidence" value="ECO:0007669"/>
    <property type="project" value="UniProtKB-UniRule"/>
</dbReference>
<comment type="caution">
    <text evidence="12">Lacks conserved residue(s) required for the propagation of feature annotation.</text>
</comment>
<comment type="catalytic activity">
    <reaction evidence="10 12">
        <text>tRNA(Val) + L-valine + ATP = L-valyl-tRNA(Val) + AMP + diphosphate</text>
        <dbReference type="Rhea" id="RHEA:10704"/>
        <dbReference type="Rhea" id="RHEA-COMP:9672"/>
        <dbReference type="Rhea" id="RHEA-COMP:9708"/>
        <dbReference type="ChEBI" id="CHEBI:30616"/>
        <dbReference type="ChEBI" id="CHEBI:33019"/>
        <dbReference type="ChEBI" id="CHEBI:57762"/>
        <dbReference type="ChEBI" id="CHEBI:78442"/>
        <dbReference type="ChEBI" id="CHEBI:78537"/>
        <dbReference type="ChEBI" id="CHEBI:456215"/>
        <dbReference type="EC" id="6.1.1.9"/>
    </reaction>
</comment>
<dbReference type="HAMAP" id="MF_02004">
    <property type="entry name" value="Val_tRNA_synth_type1"/>
    <property type="match status" value="1"/>
</dbReference>
<dbReference type="InterPro" id="IPR001412">
    <property type="entry name" value="aa-tRNA-synth_I_CS"/>
</dbReference>
<keyword evidence="9 12" id="KW-0030">Aminoacyl-tRNA synthetase</keyword>
<evidence type="ECO:0000256" key="12">
    <source>
        <dbReference type="HAMAP-Rule" id="MF_02004"/>
    </source>
</evidence>
<dbReference type="Pfam" id="PF10458">
    <property type="entry name" value="Val_tRNA-synt_C"/>
    <property type="match status" value="1"/>
</dbReference>
<dbReference type="eggNOG" id="COG0525">
    <property type="taxonomic scope" value="Bacteria"/>
</dbReference>
<dbReference type="Gene3D" id="3.90.740.10">
    <property type="entry name" value="Valyl/Leucyl/Isoleucyl-tRNA synthetase, editing domain"/>
    <property type="match status" value="1"/>
</dbReference>
<dbReference type="SUPFAM" id="SSF46589">
    <property type="entry name" value="tRNA-binding arm"/>
    <property type="match status" value="1"/>
</dbReference>
<comment type="similarity">
    <text evidence="11 12">Belongs to the class-I aminoacyl-tRNA synthetase family. ValS type 1 subfamily.</text>
</comment>
<keyword evidence="17" id="KW-1185">Reference proteome</keyword>
<proteinExistence type="inferred from homology"/>
<evidence type="ECO:0000256" key="4">
    <source>
        <dbReference type="ARBA" id="ARBA00022598"/>
    </source>
</evidence>
<dbReference type="InterPro" id="IPR037118">
    <property type="entry name" value="Val-tRNA_synth_C_sf"/>
</dbReference>
<dbReference type="Gene3D" id="1.10.730.10">
    <property type="entry name" value="Isoleucyl-tRNA Synthetase, Domain 1"/>
    <property type="match status" value="2"/>
</dbReference>
<comment type="function">
    <text evidence="12">Catalyzes the attachment of valine to tRNA(Val). As ValRS can inadvertently accommodate and process structurally similar amino acids such as threonine, to avoid such errors, it has a 'posttransfer' editing activity that hydrolyzes mischarged Thr-tRNA(Val) in a tRNA-dependent manner.</text>
</comment>
<comment type="subcellular location">
    <subcellularLocation>
        <location evidence="1 12">Cytoplasm</location>
    </subcellularLocation>
</comment>
<evidence type="ECO:0000256" key="6">
    <source>
        <dbReference type="ARBA" id="ARBA00022840"/>
    </source>
</evidence>
<dbReference type="CDD" id="cd07962">
    <property type="entry name" value="Anticodon_Ia_Val"/>
    <property type="match status" value="1"/>
</dbReference>
<evidence type="ECO:0000256" key="2">
    <source>
        <dbReference type="ARBA" id="ARBA00011245"/>
    </source>
</evidence>
<dbReference type="InterPro" id="IPR002300">
    <property type="entry name" value="aa-tRNA-synth_Ia"/>
</dbReference>
<feature type="domain" description="Valyl-tRNA synthetase tRNA-binding arm" evidence="15">
    <location>
        <begin position="1016"/>
        <end position="1078"/>
    </location>
</feature>
<keyword evidence="8 12" id="KW-0175">Coiled coil</keyword>
<dbReference type="InterPro" id="IPR019499">
    <property type="entry name" value="Val-tRNA_synth_tRNA-bd"/>
</dbReference>
<dbReference type="PANTHER" id="PTHR11946">
    <property type="entry name" value="VALYL-TRNA SYNTHETASES"/>
    <property type="match status" value="1"/>
</dbReference>
<dbReference type="InterPro" id="IPR010978">
    <property type="entry name" value="tRNA-bd_arm"/>
</dbReference>
<reference evidence="16" key="1">
    <citation type="journal article" date="2015" name="PeerJ">
        <title>First genomic representation of candidate bacterial phylum KSB3 points to enhanced environmental sensing as a trigger of wastewater bulking.</title>
        <authorList>
            <person name="Sekiguchi Y."/>
            <person name="Ohashi A."/>
            <person name="Parks D.H."/>
            <person name="Yamauchi T."/>
            <person name="Tyson G.W."/>
            <person name="Hugenholtz P."/>
        </authorList>
    </citation>
    <scope>NUCLEOTIDE SEQUENCE [LARGE SCALE GENOMIC DNA]</scope>
</reference>
<dbReference type="SUPFAM" id="SSF52374">
    <property type="entry name" value="Nucleotidylyl transferase"/>
    <property type="match status" value="1"/>
</dbReference>
<evidence type="ECO:0000256" key="1">
    <source>
        <dbReference type="ARBA" id="ARBA00004496"/>
    </source>
</evidence>
<evidence type="ECO:0000256" key="7">
    <source>
        <dbReference type="ARBA" id="ARBA00022917"/>
    </source>
</evidence>
<dbReference type="STRING" id="1499967.U27_01596"/>
<keyword evidence="4 12" id="KW-0436">Ligase</keyword>
<feature type="coiled-coil region" evidence="12">
    <location>
        <begin position="242"/>
        <end position="277"/>
    </location>
</feature>
<dbReference type="InterPro" id="IPR002303">
    <property type="entry name" value="Valyl-tRNA_ligase"/>
</dbReference>
<dbReference type="PRINTS" id="PR00986">
    <property type="entry name" value="TRNASYNTHVAL"/>
</dbReference>
<evidence type="ECO:0000313" key="17">
    <source>
        <dbReference type="Proteomes" id="UP000030661"/>
    </source>
</evidence>
<dbReference type="PROSITE" id="PS00178">
    <property type="entry name" value="AA_TRNA_LIGASE_I"/>
    <property type="match status" value="1"/>
</dbReference>
<evidence type="ECO:0000256" key="9">
    <source>
        <dbReference type="ARBA" id="ARBA00023146"/>
    </source>
</evidence>
<evidence type="ECO:0000259" key="15">
    <source>
        <dbReference type="Pfam" id="PF10458"/>
    </source>
</evidence>
<evidence type="ECO:0000259" key="13">
    <source>
        <dbReference type="Pfam" id="PF00133"/>
    </source>
</evidence>
<evidence type="ECO:0000313" key="16">
    <source>
        <dbReference type="EMBL" id="GAK54766.1"/>
    </source>
</evidence>
<comment type="domain">
    <text evidence="12">The C-terminal coiled-coil domain is crucial for aminoacylation activity.</text>
</comment>
<dbReference type="GO" id="GO:0006438">
    <property type="term" value="P:valyl-tRNA aminoacylation"/>
    <property type="evidence" value="ECO:0007669"/>
    <property type="project" value="UniProtKB-UniRule"/>
</dbReference>
<feature type="binding site" evidence="12">
    <location>
        <position position="672"/>
    </location>
    <ligand>
        <name>ATP</name>
        <dbReference type="ChEBI" id="CHEBI:30616"/>
    </ligand>
</feature>
<dbReference type="GO" id="GO:0002161">
    <property type="term" value="F:aminoacyl-tRNA deacylase activity"/>
    <property type="evidence" value="ECO:0007669"/>
    <property type="project" value="InterPro"/>
</dbReference>
<feature type="domain" description="Methionyl/Valyl/Leucyl/Isoleucyl-tRNA synthetase anticodon-binding" evidence="14">
    <location>
        <begin position="801"/>
        <end position="957"/>
    </location>
</feature>
<name>A0A0S6WAS6_VECG1</name>
<dbReference type="InterPro" id="IPR033705">
    <property type="entry name" value="Anticodon_Ia_Val"/>
</dbReference>
<dbReference type="FunFam" id="3.40.50.620:FF:000032">
    <property type="entry name" value="Valine--tRNA ligase"/>
    <property type="match status" value="1"/>
</dbReference>
<dbReference type="InterPro" id="IPR013155">
    <property type="entry name" value="M/V/L/I-tRNA-synth_anticd-bd"/>
</dbReference>
<protein>
    <recommendedName>
        <fullName evidence="12">Valine--tRNA ligase</fullName>
        <ecNumber evidence="12">6.1.1.9</ecNumber>
    </recommendedName>
    <alternativeName>
        <fullName evidence="12">Valyl-tRNA synthetase</fullName>
        <shortName evidence="12">ValRS</shortName>
    </alternativeName>
</protein>
<feature type="domain" description="Aminoacyl-tRNA synthetase class Ia" evidence="13">
    <location>
        <begin position="18"/>
        <end position="708"/>
    </location>
</feature>
<keyword evidence="6 12" id="KW-0067">ATP-binding</keyword>
<keyword evidence="7 12" id="KW-0648">Protein biosynthesis</keyword>
<dbReference type="Proteomes" id="UP000030661">
    <property type="component" value="Unassembled WGS sequence"/>
</dbReference>
<dbReference type="SUPFAM" id="SSF47323">
    <property type="entry name" value="Anticodon-binding domain of a subclass of class I aminoacyl-tRNA synthetases"/>
    <property type="match status" value="1"/>
</dbReference>
<dbReference type="Pfam" id="PF00133">
    <property type="entry name" value="tRNA-synt_1"/>
    <property type="match status" value="1"/>
</dbReference>
<dbReference type="InterPro" id="IPR009008">
    <property type="entry name" value="Val/Leu/Ile-tRNA-synth_edit"/>
</dbReference>